<dbReference type="AlphaFoldDB" id="A0A4Y8LZ78"/>
<evidence type="ECO:0000313" key="2">
    <source>
        <dbReference type="EMBL" id="TFE27266.1"/>
    </source>
</evidence>
<name>A0A4Y8LZ78_9BACL</name>
<keyword evidence="3" id="KW-1185">Reference proteome</keyword>
<dbReference type="Proteomes" id="UP000297900">
    <property type="component" value="Unassembled WGS sequence"/>
</dbReference>
<dbReference type="Pfam" id="PF08909">
    <property type="entry name" value="DUF1854"/>
    <property type="match status" value="1"/>
</dbReference>
<evidence type="ECO:0000259" key="1">
    <source>
        <dbReference type="Pfam" id="PF08909"/>
    </source>
</evidence>
<dbReference type="InterPro" id="IPR015005">
    <property type="entry name" value="DUF1854"/>
</dbReference>
<dbReference type="RefSeq" id="WP_135152090.1">
    <property type="nucleotide sequence ID" value="NZ_SOMN01000010.1"/>
</dbReference>
<reference evidence="2 3" key="1">
    <citation type="submission" date="2019-03" db="EMBL/GenBank/DDBJ databases">
        <title>Cohnella endophytica sp. nov., a novel endophytic bacterium isolated from bark of Sonneratia apetala.</title>
        <authorList>
            <person name="Tuo L."/>
        </authorList>
    </citation>
    <scope>NUCLEOTIDE SEQUENCE [LARGE SCALE GENOMIC DNA]</scope>
    <source>
        <strain evidence="2 3">CCTCC AB 208254</strain>
    </source>
</reference>
<protein>
    <submittedName>
        <fullName evidence="2">DUF1854 domain-containing protein</fullName>
    </submittedName>
</protein>
<evidence type="ECO:0000313" key="3">
    <source>
        <dbReference type="Proteomes" id="UP000297900"/>
    </source>
</evidence>
<comment type="caution">
    <text evidence="2">The sequence shown here is derived from an EMBL/GenBank/DDBJ whole genome shotgun (WGS) entry which is preliminary data.</text>
</comment>
<sequence>MSTIVNLSGTIAEDEGTHDWLSINPSQIRFTKSEGGLLQAAWQGMRGTVTVRRLFPITRGDSYIAIADPEGNEWGILLSNVGLDELSRAALSSELRVSPYLPLIEGISSIRRRFNHYVWVVDTDYGQLHMITGPIYEITTNLLNGSRVITDLDDQKYLLPPDNELDKLSRKWIGKFL</sequence>
<dbReference type="EMBL" id="SOMN01000010">
    <property type="protein sequence ID" value="TFE27266.1"/>
    <property type="molecule type" value="Genomic_DNA"/>
</dbReference>
<organism evidence="2 3">
    <name type="scientific">Cohnella luojiensis</name>
    <dbReference type="NCBI Taxonomy" id="652876"/>
    <lineage>
        <taxon>Bacteria</taxon>
        <taxon>Bacillati</taxon>
        <taxon>Bacillota</taxon>
        <taxon>Bacilli</taxon>
        <taxon>Bacillales</taxon>
        <taxon>Paenibacillaceae</taxon>
        <taxon>Cohnella</taxon>
    </lineage>
</organism>
<gene>
    <name evidence="2" type="ORF">E2980_10240</name>
</gene>
<feature type="domain" description="DUF1854" evidence="1">
    <location>
        <begin position="49"/>
        <end position="175"/>
    </location>
</feature>
<accession>A0A4Y8LZ78</accession>
<dbReference type="OrthoDB" id="2678713at2"/>
<proteinExistence type="predicted"/>